<evidence type="ECO:0008006" key="3">
    <source>
        <dbReference type="Google" id="ProtNLM"/>
    </source>
</evidence>
<accession>A0AAE0KBS0</accession>
<comment type="caution">
    <text evidence="1">The sequence shown here is derived from an EMBL/GenBank/DDBJ whole genome shotgun (WGS) entry which is preliminary data.</text>
</comment>
<dbReference type="Gene3D" id="3.40.30.10">
    <property type="entry name" value="Glutaredoxin"/>
    <property type="match status" value="2"/>
</dbReference>
<evidence type="ECO:0000313" key="1">
    <source>
        <dbReference type="EMBL" id="KAK3373656.1"/>
    </source>
</evidence>
<dbReference type="InterPro" id="IPR036249">
    <property type="entry name" value="Thioredoxin-like_sf"/>
</dbReference>
<organism evidence="1 2">
    <name type="scientific">Lasiosphaeria ovina</name>
    <dbReference type="NCBI Taxonomy" id="92902"/>
    <lineage>
        <taxon>Eukaryota</taxon>
        <taxon>Fungi</taxon>
        <taxon>Dikarya</taxon>
        <taxon>Ascomycota</taxon>
        <taxon>Pezizomycotina</taxon>
        <taxon>Sordariomycetes</taxon>
        <taxon>Sordariomycetidae</taxon>
        <taxon>Sordariales</taxon>
        <taxon>Lasiosphaeriaceae</taxon>
        <taxon>Lasiosphaeria</taxon>
    </lineage>
</organism>
<reference evidence="1" key="1">
    <citation type="journal article" date="2023" name="Mol. Phylogenet. Evol.">
        <title>Genome-scale phylogeny and comparative genomics of the fungal order Sordariales.</title>
        <authorList>
            <person name="Hensen N."/>
            <person name="Bonometti L."/>
            <person name="Westerberg I."/>
            <person name="Brannstrom I.O."/>
            <person name="Guillou S."/>
            <person name="Cros-Aarteil S."/>
            <person name="Calhoun S."/>
            <person name="Haridas S."/>
            <person name="Kuo A."/>
            <person name="Mondo S."/>
            <person name="Pangilinan J."/>
            <person name="Riley R."/>
            <person name="LaButti K."/>
            <person name="Andreopoulos B."/>
            <person name="Lipzen A."/>
            <person name="Chen C."/>
            <person name="Yan M."/>
            <person name="Daum C."/>
            <person name="Ng V."/>
            <person name="Clum A."/>
            <person name="Steindorff A."/>
            <person name="Ohm R.A."/>
            <person name="Martin F."/>
            <person name="Silar P."/>
            <person name="Natvig D.O."/>
            <person name="Lalanne C."/>
            <person name="Gautier V."/>
            <person name="Ament-Velasquez S.L."/>
            <person name="Kruys A."/>
            <person name="Hutchinson M.I."/>
            <person name="Powell A.J."/>
            <person name="Barry K."/>
            <person name="Miller A.N."/>
            <person name="Grigoriev I.V."/>
            <person name="Debuchy R."/>
            <person name="Gladieux P."/>
            <person name="Hiltunen Thoren M."/>
            <person name="Johannesson H."/>
        </authorList>
    </citation>
    <scope>NUCLEOTIDE SEQUENCE</scope>
    <source>
        <strain evidence="1">CBS 958.72</strain>
    </source>
</reference>
<evidence type="ECO:0000313" key="2">
    <source>
        <dbReference type="Proteomes" id="UP001287356"/>
    </source>
</evidence>
<dbReference type="Proteomes" id="UP001287356">
    <property type="component" value="Unassembled WGS sequence"/>
</dbReference>
<dbReference type="EMBL" id="JAULSN010000004">
    <property type="protein sequence ID" value="KAK3373656.1"/>
    <property type="molecule type" value="Genomic_DNA"/>
</dbReference>
<dbReference type="CDD" id="cd02982">
    <property type="entry name" value="PDI_b'_family"/>
    <property type="match status" value="1"/>
</dbReference>
<dbReference type="SUPFAM" id="SSF52833">
    <property type="entry name" value="Thioredoxin-like"/>
    <property type="match status" value="1"/>
</dbReference>
<keyword evidence="2" id="KW-1185">Reference proteome</keyword>
<protein>
    <recommendedName>
        <fullName evidence="3">Thioredoxin domain-containing protein</fullName>
    </recommendedName>
</protein>
<reference evidence="1" key="2">
    <citation type="submission" date="2023-06" db="EMBL/GenBank/DDBJ databases">
        <authorList>
            <consortium name="Lawrence Berkeley National Laboratory"/>
            <person name="Haridas S."/>
            <person name="Hensen N."/>
            <person name="Bonometti L."/>
            <person name="Westerberg I."/>
            <person name="Brannstrom I.O."/>
            <person name="Guillou S."/>
            <person name="Cros-Aarteil S."/>
            <person name="Calhoun S."/>
            <person name="Kuo A."/>
            <person name="Mondo S."/>
            <person name="Pangilinan J."/>
            <person name="Riley R."/>
            <person name="Labutti K."/>
            <person name="Andreopoulos B."/>
            <person name="Lipzen A."/>
            <person name="Chen C."/>
            <person name="Yanf M."/>
            <person name="Daum C."/>
            <person name="Ng V."/>
            <person name="Clum A."/>
            <person name="Steindorff A."/>
            <person name="Ohm R."/>
            <person name="Martin F."/>
            <person name="Silar P."/>
            <person name="Natvig D."/>
            <person name="Lalanne C."/>
            <person name="Gautier V."/>
            <person name="Ament-Velasquez S.L."/>
            <person name="Kruys A."/>
            <person name="Hutchinson M.I."/>
            <person name="Powell A.J."/>
            <person name="Barry K."/>
            <person name="Miller A.N."/>
            <person name="Grigoriev I.V."/>
            <person name="Debuchy R."/>
            <person name="Gladieux P."/>
            <person name="Thoren M.H."/>
            <person name="Johannesson H."/>
        </authorList>
    </citation>
    <scope>NUCLEOTIDE SEQUENCE</scope>
    <source>
        <strain evidence="1">CBS 958.72</strain>
    </source>
</reference>
<proteinExistence type="predicted"/>
<gene>
    <name evidence="1" type="ORF">B0T24DRAFT_271233</name>
</gene>
<sequence>MSVDCAAHVSACIELDVVAYPAVRLYHTDGRMDRYRGPRKSAPILAFLRRASRPVITELSPAALAEFTSSDDIVFTAAFAPSEAGLYEAHYRSLASEYHDQFSFGLLLPVSQQQQPSAVRCRNNVDGESYTLTELWLAGALDELVAQCTAPLILEPGGRKEIAELAATAAARAGKGIVVHFFAAADADKDAYRTEVRALAKKYADELLFTIIDAAQSPAMPALAGLPDGVLPGVSVENLATGQLFPYPRGRELSAAALETFLGDVVGGAVEPWDGSRYGEVLHDEL</sequence>
<name>A0AAE0KBS0_9PEZI</name>
<dbReference type="AlphaFoldDB" id="A0AAE0KBS0"/>